<comment type="caution">
    <text evidence="2">The sequence shown here is derived from an EMBL/GenBank/DDBJ whole genome shotgun (WGS) entry which is preliminary data.</text>
</comment>
<evidence type="ECO:0000256" key="1">
    <source>
        <dbReference type="SAM" id="SignalP"/>
    </source>
</evidence>
<dbReference type="GO" id="GO:0016746">
    <property type="term" value="F:acyltransferase activity"/>
    <property type="evidence" value="ECO:0007669"/>
    <property type="project" value="UniProtKB-KW"/>
</dbReference>
<dbReference type="AlphaFoldDB" id="A0A438KD17"/>
<feature type="chain" id="PRO_5019460329" evidence="1">
    <location>
        <begin position="20"/>
        <end position="325"/>
    </location>
</feature>
<gene>
    <name evidence="2" type="primary">PSAT_2</name>
    <name evidence="2" type="ORF">CK203_008733</name>
</gene>
<keyword evidence="1" id="KW-0732">Signal</keyword>
<accession>A0A438KD17</accession>
<feature type="signal peptide" evidence="1">
    <location>
        <begin position="1"/>
        <end position="19"/>
    </location>
</feature>
<keyword evidence="2" id="KW-0012">Acyltransferase</keyword>
<dbReference type="EMBL" id="QGNW01000009">
    <property type="protein sequence ID" value="RVX19094.1"/>
    <property type="molecule type" value="Genomic_DNA"/>
</dbReference>
<evidence type="ECO:0000313" key="2">
    <source>
        <dbReference type="EMBL" id="RVX19094.1"/>
    </source>
</evidence>
<dbReference type="OrthoDB" id="190846at2759"/>
<dbReference type="Proteomes" id="UP000288805">
    <property type="component" value="Unassembled WGS sequence"/>
</dbReference>
<evidence type="ECO:0000313" key="3">
    <source>
        <dbReference type="Proteomes" id="UP000288805"/>
    </source>
</evidence>
<reference evidence="2 3" key="1">
    <citation type="journal article" date="2018" name="PLoS Genet.">
        <title>Population sequencing reveals clonal diversity and ancestral inbreeding in the grapevine cultivar Chardonnay.</title>
        <authorList>
            <person name="Roach M.J."/>
            <person name="Johnson D.L."/>
            <person name="Bohlmann J."/>
            <person name="van Vuuren H.J."/>
            <person name="Jones S.J."/>
            <person name="Pretorius I.S."/>
            <person name="Schmidt S.A."/>
            <person name="Borneman A.R."/>
        </authorList>
    </citation>
    <scope>NUCLEOTIDE SEQUENCE [LARGE SCALE GENOMIC DNA]</scope>
    <source>
        <strain evidence="3">cv. Chardonnay</strain>
        <tissue evidence="2">Leaf</tissue>
    </source>
</reference>
<proteinExistence type="predicted"/>
<keyword evidence="2" id="KW-0808">Transferase</keyword>
<protein>
    <submittedName>
        <fullName evidence="2">Phospholipid--sterol O-acyltransferase</fullName>
    </submittedName>
</protein>
<sequence>MALFGCLLTIHFHVDMCSSAWCSTGQVSSLLPLEKDLMFVRRELVVNSSVPRQQSLSQHCAGWFAMRWLSLCWFSPHRAQRRRAPSVDIALLLEVEDLVVTLSTPFILMGVANFSSEGLVVDFLEDHPRDTESTDLDVASENMASENGIHIRDMMRDGSFSYLKDHRAASLSKKRKPSSTSQFDRELQKLGLLIVGLKAECLALLRNGNDRDECMFSRSLQGVESFTLNWNVLLVANHRNIVRSPVLMRELWLQMWHDIHPDAKSKFVTKAKRGPLRHEDCYWDYGKARCAWPEYCEYRYVFGDVHLGQSCRLRNSSADMLLHYV</sequence>
<organism evidence="2 3">
    <name type="scientific">Vitis vinifera</name>
    <name type="common">Grape</name>
    <dbReference type="NCBI Taxonomy" id="29760"/>
    <lineage>
        <taxon>Eukaryota</taxon>
        <taxon>Viridiplantae</taxon>
        <taxon>Streptophyta</taxon>
        <taxon>Embryophyta</taxon>
        <taxon>Tracheophyta</taxon>
        <taxon>Spermatophyta</taxon>
        <taxon>Magnoliopsida</taxon>
        <taxon>eudicotyledons</taxon>
        <taxon>Gunneridae</taxon>
        <taxon>Pentapetalae</taxon>
        <taxon>rosids</taxon>
        <taxon>Vitales</taxon>
        <taxon>Vitaceae</taxon>
        <taxon>Viteae</taxon>
        <taxon>Vitis</taxon>
    </lineage>
</organism>
<name>A0A438KD17_VITVI</name>